<evidence type="ECO:0000259" key="9">
    <source>
        <dbReference type="Pfam" id="PF00482"/>
    </source>
</evidence>
<keyword evidence="5 8" id="KW-0812">Transmembrane</keyword>
<comment type="caution">
    <text evidence="10">The sequence shown here is derived from an EMBL/GenBank/DDBJ whole genome shotgun (WGS) entry which is preliminary data.</text>
</comment>
<dbReference type="PANTHER" id="PTHR30012:SF0">
    <property type="entry name" value="TYPE II SECRETION SYSTEM PROTEIN F-RELATED"/>
    <property type="match status" value="1"/>
</dbReference>
<comment type="subcellular location">
    <subcellularLocation>
        <location evidence="1">Cell inner membrane</location>
        <topology evidence="1">Multi-pass membrane protein</topology>
    </subcellularLocation>
</comment>
<feature type="domain" description="Type II secretion system protein GspF" evidence="9">
    <location>
        <begin position="95"/>
        <end position="218"/>
    </location>
</feature>
<name>A0A0G0FES1_9BACT</name>
<feature type="transmembrane region" description="Helical" evidence="8">
    <location>
        <begin position="237"/>
        <end position="267"/>
    </location>
</feature>
<keyword evidence="4" id="KW-0997">Cell inner membrane</keyword>
<evidence type="ECO:0000256" key="8">
    <source>
        <dbReference type="SAM" id="Phobius"/>
    </source>
</evidence>
<keyword evidence="7 8" id="KW-0472">Membrane</keyword>
<reference evidence="10 11" key="1">
    <citation type="journal article" date="2015" name="Nature">
        <title>rRNA introns, odd ribosomes, and small enigmatic genomes across a large radiation of phyla.</title>
        <authorList>
            <person name="Brown C.T."/>
            <person name="Hug L.A."/>
            <person name="Thomas B.C."/>
            <person name="Sharon I."/>
            <person name="Castelle C.J."/>
            <person name="Singh A."/>
            <person name="Wilkins M.J."/>
            <person name="Williams K.H."/>
            <person name="Banfield J.F."/>
        </authorList>
    </citation>
    <scope>NUCLEOTIDE SEQUENCE [LARGE SCALE GENOMIC DNA]</scope>
</reference>
<evidence type="ECO:0000256" key="3">
    <source>
        <dbReference type="ARBA" id="ARBA00022475"/>
    </source>
</evidence>
<dbReference type="Pfam" id="PF00482">
    <property type="entry name" value="T2SSF"/>
    <property type="match status" value="2"/>
</dbReference>
<evidence type="ECO:0000256" key="5">
    <source>
        <dbReference type="ARBA" id="ARBA00022692"/>
    </source>
</evidence>
<protein>
    <submittedName>
        <fullName evidence="10">Type IV pilus inner membrane protein PilC</fullName>
    </submittedName>
</protein>
<feature type="domain" description="Type II secretion system protein GspF" evidence="9">
    <location>
        <begin position="299"/>
        <end position="421"/>
    </location>
</feature>
<dbReference type="FunFam" id="1.20.81.30:FF:000001">
    <property type="entry name" value="Type II secretion system protein F"/>
    <property type="match status" value="2"/>
</dbReference>
<evidence type="ECO:0000256" key="4">
    <source>
        <dbReference type="ARBA" id="ARBA00022519"/>
    </source>
</evidence>
<keyword evidence="6 8" id="KW-1133">Transmembrane helix</keyword>
<evidence type="ECO:0000256" key="6">
    <source>
        <dbReference type="ARBA" id="ARBA00022989"/>
    </source>
</evidence>
<organism evidence="10 11">
    <name type="scientific">Candidatus Nomurabacteria bacterium GW2011_GWA1_35_8</name>
    <dbReference type="NCBI Taxonomy" id="1618727"/>
    <lineage>
        <taxon>Bacteria</taxon>
        <taxon>Candidatus Nomuraibacteriota</taxon>
    </lineage>
</organism>
<feature type="transmembrane region" description="Helical" evidence="8">
    <location>
        <begin position="195"/>
        <end position="217"/>
    </location>
</feature>
<dbReference type="EMBL" id="LBQW01000005">
    <property type="protein sequence ID" value="KKP85875.1"/>
    <property type="molecule type" value="Genomic_DNA"/>
</dbReference>
<evidence type="ECO:0000256" key="2">
    <source>
        <dbReference type="ARBA" id="ARBA00005745"/>
    </source>
</evidence>
<feature type="transmembrane region" description="Helical" evidence="8">
    <location>
        <begin position="402"/>
        <end position="423"/>
    </location>
</feature>
<dbReference type="Proteomes" id="UP000186383">
    <property type="component" value="Unassembled WGS sequence"/>
</dbReference>
<dbReference type="PANTHER" id="PTHR30012">
    <property type="entry name" value="GENERAL SECRETION PATHWAY PROTEIN"/>
    <property type="match status" value="1"/>
</dbReference>
<sequence length="430" mass="47880">MLGSSACAMSFKNCTCDEFYNFLYNMLFSYKAKLKNGEIFKSTMDATDRFSLSRELKSRGNTPISIKEKKYNSFNFLPTFQRIFSKVNTEEKIIFTKNLSGMLKAGLSLFRALSVLKKQTKNPAFNEILTSLSDEINSGGTLSSGLAKFPNVFSKLFVSMTRAGEESGNLDNALSEIGMNLEKAHSLTKKINGALIYPGVILSAMILIGVLMFAFVVPTLAGTFQELGVPLPASTRFIILLGNFFYEHLILSFVLIIGSAIAIVSFLRASFMKKYVDFVIIRLPIVGKLSKELNTARTTRTMSSLLLSGVSITRAIEITEDVVQNVYYKKVLKQAKEAIEKGVPFSRVFEENQNLYPVMMTEMIQVGEETGKLSDMLFQIASFYEGEIENKTKNLSVIIEPVLMIFIGVAVGFFAISMISPLYSVMDNIK</sequence>
<gene>
    <name evidence="10" type="ORF">UR88_C0005G0022</name>
</gene>
<comment type="similarity">
    <text evidence="2">Belongs to the GSP F family.</text>
</comment>
<dbReference type="PRINTS" id="PR00812">
    <property type="entry name" value="BCTERIALGSPF"/>
</dbReference>
<dbReference type="InterPro" id="IPR042094">
    <property type="entry name" value="T2SS_GspF_sf"/>
</dbReference>
<evidence type="ECO:0000256" key="7">
    <source>
        <dbReference type="ARBA" id="ARBA00023136"/>
    </source>
</evidence>
<dbReference type="AlphaFoldDB" id="A0A0G0FES1"/>
<evidence type="ECO:0000313" key="11">
    <source>
        <dbReference type="Proteomes" id="UP000186383"/>
    </source>
</evidence>
<dbReference type="Gene3D" id="1.20.81.30">
    <property type="entry name" value="Type II secretion system (T2SS), domain F"/>
    <property type="match status" value="2"/>
</dbReference>
<evidence type="ECO:0000256" key="1">
    <source>
        <dbReference type="ARBA" id="ARBA00004429"/>
    </source>
</evidence>
<dbReference type="InterPro" id="IPR018076">
    <property type="entry name" value="T2SS_GspF_dom"/>
</dbReference>
<dbReference type="GO" id="GO:0005886">
    <property type="term" value="C:plasma membrane"/>
    <property type="evidence" value="ECO:0007669"/>
    <property type="project" value="UniProtKB-SubCell"/>
</dbReference>
<dbReference type="InterPro" id="IPR003004">
    <property type="entry name" value="GspF/PilC"/>
</dbReference>
<proteinExistence type="inferred from homology"/>
<evidence type="ECO:0000313" key="10">
    <source>
        <dbReference type="EMBL" id="KKP85875.1"/>
    </source>
</evidence>
<keyword evidence="3" id="KW-1003">Cell membrane</keyword>
<accession>A0A0G0FES1</accession>